<dbReference type="InterPro" id="IPR020811">
    <property type="entry name" value="Enolase_N"/>
</dbReference>
<proteinExistence type="inferred from homology"/>
<dbReference type="SFLD" id="SFLDS00001">
    <property type="entry name" value="Enolase"/>
    <property type="match status" value="1"/>
</dbReference>
<keyword evidence="5 11" id="KW-0963">Cytoplasm</keyword>
<evidence type="ECO:0000256" key="3">
    <source>
        <dbReference type="ARBA" id="ARBA00012058"/>
    </source>
</evidence>
<feature type="binding site" evidence="11">
    <location>
        <position position="365"/>
    </location>
    <ligand>
        <name>(2R)-2-phosphoglycerate</name>
        <dbReference type="ChEBI" id="CHEBI:58289"/>
    </ligand>
</feature>
<dbReference type="GO" id="GO:0005576">
    <property type="term" value="C:extracellular region"/>
    <property type="evidence" value="ECO:0007669"/>
    <property type="project" value="UniProtKB-SubCell"/>
</dbReference>
<reference evidence="17 18" key="1">
    <citation type="submission" date="2020-07" db="EMBL/GenBank/DDBJ databases">
        <title>Sequencing the genomes of 1000 actinobacteria strains.</title>
        <authorList>
            <person name="Klenk H.-P."/>
        </authorList>
    </citation>
    <scope>NUCLEOTIDE SEQUENCE [LARGE SCALE GENOMIC DNA]</scope>
    <source>
        <strain evidence="17 18">DSM 102047</strain>
    </source>
</reference>
<dbReference type="SFLD" id="SFLDF00002">
    <property type="entry name" value="enolase"/>
    <property type="match status" value="1"/>
</dbReference>
<evidence type="ECO:0000256" key="13">
    <source>
        <dbReference type="PIRSR" id="PIRSR001400-2"/>
    </source>
</evidence>
<comment type="cofactor">
    <cofactor evidence="14">
        <name>Mg(2+)</name>
        <dbReference type="ChEBI" id="CHEBI:18420"/>
    </cofactor>
    <text evidence="14">Mg(2+) is required for catalysis and for stabilizing the dimer.</text>
</comment>
<feature type="binding site" evidence="11 14">
    <location>
        <position position="242"/>
    </location>
    <ligand>
        <name>Mg(2+)</name>
        <dbReference type="ChEBI" id="CHEBI:18420"/>
    </ligand>
</feature>
<evidence type="ECO:0000259" key="15">
    <source>
        <dbReference type="SMART" id="SM01192"/>
    </source>
</evidence>
<dbReference type="InterPro" id="IPR020809">
    <property type="entry name" value="Enolase_CS"/>
</dbReference>
<dbReference type="InterPro" id="IPR029017">
    <property type="entry name" value="Enolase-like_N"/>
</dbReference>
<feature type="binding site" evidence="11">
    <location>
        <position position="364"/>
    </location>
    <ligand>
        <name>(2R)-2-phosphoglycerate</name>
        <dbReference type="ChEBI" id="CHEBI:58289"/>
    </ligand>
</feature>
<dbReference type="InterPro" id="IPR000941">
    <property type="entry name" value="Enolase"/>
</dbReference>
<evidence type="ECO:0000313" key="17">
    <source>
        <dbReference type="EMBL" id="NYE96493.1"/>
    </source>
</evidence>
<feature type="binding site" evidence="11">
    <location>
        <position position="386"/>
    </location>
    <ligand>
        <name>(2R)-2-phosphoglycerate</name>
        <dbReference type="ChEBI" id="CHEBI:58289"/>
    </ligand>
</feature>
<dbReference type="GO" id="GO:0000015">
    <property type="term" value="C:phosphopyruvate hydratase complex"/>
    <property type="evidence" value="ECO:0007669"/>
    <property type="project" value="InterPro"/>
</dbReference>
<feature type="binding site" evidence="13">
    <location>
        <position position="386"/>
    </location>
    <ligand>
        <name>substrate</name>
    </ligand>
</feature>
<dbReference type="Gene3D" id="3.30.390.10">
    <property type="entry name" value="Enolase-like, N-terminal domain"/>
    <property type="match status" value="1"/>
</dbReference>
<comment type="subcellular location">
    <subcellularLocation>
        <location evidence="11">Cytoplasm</location>
    </subcellularLocation>
    <subcellularLocation>
        <location evidence="11">Secreted</location>
    </subcellularLocation>
    <subcellularLocation>
        <location evidence="11">Cell surface</location>
    </subcellularLocation>
    <text evidence="11">Fractions of enolase are present in both the cytoplasm and on the cell surface.</text>
</comment>
<dbReference type="GO" id="GO:0009986">
    <property type="term" value="C:cell surface"/>
    <property type="evidence" value="ECO:0007669"/>
    <property type="project" value="UniProtKB-SubCell"/>
</dbReference>
<dbReference type="SMART" id="SM01192">
    <property type="entry name" value="Enolase_C"/>
    <property type="match status" value="1"/>
</dbReference>
<comment type="catalytic activity">
    <reaction evidence="11">
        <text>(2R)-2-phosphoglycerate = phosphoenolpyruvate + H2O</text>
        <dbReference type="Rhea" id="RHEA:10164"/>
        <dbReference type="ChEBI" id="CHEBI:15377"/>
        <dbReference type="ChEBI" id="CHEBI:58289"/>
        <dbReference type="ChEBI" id="CHEBI:58702"/>
        <dbReference type="EC" id="4.2.1.11"/>
    </reaction>
</comment>
<dbReference type="EMBL" id="JACBYQ010000002">
    <property type="protein sequence ID" value="NYE96493.1"/>
    <property type="molecule type" value="Genomic_DNA"/>
</dbReference>
<keyword evidence="8 11" id="KW-0460">Magnesium</keyword>
<dbReference type="FunFam" id="3.30.390.10:FF:000001">
    <property type="entry name" value="Enolase"/>
    <property type="match status" value="1"/>
</dbReference>
<dbReference type="RefSeq" id="WP_179390144.1">
    <property type="nucleotide sequence ID" value="NZ_JACBYQ010000002.1"/>
</dbReference>
<dbReference type="GO" id="GO:0004634">
    <property type="term" value="F:phosphopyruvate hydratase activity"/>
    <property type="evidence" value="ECO:0007669"/>
    <property type="project" value="UniProtKB-UniRule"/>
</dbReference>
<evidence type="ECO:0000256" key="14">
    <source>
        <dbReference type="PIRSR" id="PIRSR001400-3"/>
    </source>
</evidence>
<dbReference type="InterPro" id="IPR036849">
    <property type="entry name" value="Enolase-like_C_sf"/>
</dbReference>
<feature type="binding site" evidence="11">
    <location>
        <position position="163"/>
    </location>
    <ligand>
        <name>(2R)-2-phosphoglycerate</name>
        <dbReference type="ChEBI" id="CHEBI:58289"/>
    </ligand>
</feature>
<evidence type="ECO:0000256" key="2">
    <source>
        <dbReference type="ARBA" id="ARBA00009604"/>
    </source>
</evidence>
<dbReference type="PROSITE" id="PS00164">
    <property type="entry name" value="ENOLASE"/>
    <property type="match status" value="1"/>
</dbReference>
<dbReference type="InterPro" id="IPR020810">
    <property type="entry name" value="Enolase_C"/>
</dbReference>
<comment type="function">
    <text evidence="11">Catalyzes the reversible conversion of 2-phosphoglycerate (2-PG) into phosphoenolpyruvate (PEP). It is essential for the degradation of carbohydrates via glycolysis.</text>
</comment>
<feature type="domain" description="Enolase C-terminal TIM barrel" evidence="15">
    <location>
        <begin position="139"/>
        <end position="423"/>
    </location>
</feature>
<accession>A0A7Y9LVR1</accession>
<dbReference type="SUPFAM" id="SSF54826">
    <property type="entry name" value="Enolase N-terminal domain-like"/>
    <property type="match status" value="1"/>
</dbReference>
<feature type="binding site" evidence="13">
    <location>
        <position position="164"/>
    </location>
    <ligand>
        <name>substrate</name>
    </ligand>
</feature>
<sequence>MAIIDAIHAREILDSRGNPTVEVEIGLDDGSVGRAAVPSGASTGAFEAVEKRDGDKTRYLGKGVLDAVSAVLDVIAPALLGFDATDQRLIDQTMIDLDGTPNKGKLGANAILGVSLAVANAAADSADLPLYRYLGGPNAHVLPVPLMNILNGGSHADSDVDIQEFMVVPLGASTFSEGLRWGVEVYHELKKVLHEKGLATGLGDEGGFAPNLPSNRAALDLITEAIKRAGYTPGQDIALALDVASSEFFKDGAYQFEGQAKSAGEMSAYYEELVRDYPLVSIEDPLDEEDWEGWQTLTAAIGDKVQIVGDDLFVTNPERLQRGIDSNAANSLLVKVNQIGSLTETLEAVSLAQRSGYTTITSHRSGETEDTTIADIAVATNAGQIKTGAPARSERVAKYNQLLRIEEDLDDAARYAGRSAFPRFSTN</sequence>
<comment type="cofactor">
    <cofactor evidence="11">
        <name>Mg(2+)</name>
        <dbReference type="ChEBI" id="CHEBI:18420"/>
    </cofactor>
    <text evidence="11">Binds a second Mg(2+) ion via substrate during catalysis.</text>
</comment>
<feature type="binding site" evidence="11">
    <location>
        <position position="335"/>
    </location>
    <ligand>
        <name>(2R)-2-phosphoglycerate</name>
        <dbReference type="ChEBI" id="CHEBI:58289"/>
    </ligand>
</feature>
<evidence type="ECO:0000256" key="10">
    <source>
        <dbReference type="ARBA" id="ARBA00023239"/>
    </source>
</evidence>
<protein>
    <recommendedName>
        <fullName evidence="4 11">Enolase</fullName>
        <ecNumber evidence="3 11">4.2.1.11</ecNumber>
    </recommendedName>
    <alternativeName>
        <fullName evidence="11">2-phospho-D-glycerate hydro-lyase</fullName>
    </alternativeName>
    <alternativeName>
        <fullName evidence="11">2-phosphoglycerate dehydratase</fullName>
    </alternativeName>
</protein>
<dbReference type="PANTHER" id="PTHR11902">
    <property type="entry name" value="ENOLASE"/>
    <property type="match status" value="1"/>
</dbReference>
<dbReference type="NCBIfam" id="TIGR01060">
    <property type="entry name" value="eno"/>
    <property type="match status" value="1"/>
</dbReference>
<dbReference type="SFLD" id="SFLDG00178">
    <property type="entry name" value="enolase"/>
    <property type="match status" value="1"/>
</dbReference>
<feature type="active site" description="Proton acceptor" evidence="11 12">
    <location>
        <position position="335"/>
    </location>
</feature>
<dbReference type="Pfam" id="PF00113">
    <property type="entry name" value="Enolase_C"/>
    <property type="match status" value="1"/>
</dbReference>
<evidence type="ECO:0000256" key="1">
    <source>
        <dbReference type="ARBA" id="ARBA00005031"/>
    </source>
</evidence>
<comment type="caution">
    <text evidence="17">The sequence shown here is derived from an EMBL/GenBank/DDBJ whole genome shotgun (WGS) entry which is preliminary data.</text>
</comment>
<feature type="binding site" evidence="13">
    <location>
        <begin position="362"/>
        <end position="365"/>
    </location>
    <ligand>
        <name>substrate</name>
    </ligand>
</feature>
<dbReference type="GO" id="GO:0006096">
    <property type="term" value="P:glycolytic process"/>
    <property type="evidence" value="ECO:0007669"/>
    <property type="project" value="UniProtKB-UniRule"/>
</dbReference>
<evidence type="ECO:0000256" key="12">
    <source>
        <dbReference type="PIRSR" id="PIRSR001400-1"/>
    </source>
</evidence>
<evidence type="ECO:0000313" key="18">
    <source>
        <dbReference type="Proteomes" id="UP000521748"/>
    </source>
</evidence>
<dbReference type="PIRSF" id="PIRSF001400">
    <property type="entry name" value="Enolase"/>
    <property type="match status" value="1"/>
</dbReference>
<keyword evidence="18" id="KW-1185">Reference proteome</keyword>
<evidence type="ECO:0000256" key="6">
    <source>
        <dbReference type="ARBA" id="ARBA00022525"/>
    </source>
</evidence>
<dbReference type="UniPathway" id="UPA00109">
    <property type="reaction ID" value="UER00187"/>
</dbReference>
<evidence type="ECO:0000256" key="7">
    <source>
        <dbReference type="ARBA" id="ARBA00022723"/>
    </source>
</evidence>
<dbReference type="Proteomes" id="UP000521748">
    <property type="component" value="Unassembled WGS sequence"/>
</dbReference>
<keyword evidence="9 11" id="KW-0324">Glycolysis</keyword>
<comment type="pathway">
    <text evidence="1 11">Carbohydrate degradation; glycolysis; pyruvate from D-glyceraldehyde 3-phosphate: step 4/5.</text>
</comment>
<feature type="domain" description="Enolase N-terminal" evidence="16">
    <location>
        <begin position="4"/>
        <end position="134"/>
    </location>
</feature>
<name>A0A7Y9LVR1_9MICC</name>
<keyword evidence="7 11" id="KW-0479">Metal-binding</keyword>
<evidence type="ECO:0000256" key="4">
    <source>
        <dbReference type="ARBA" id="ARBA00017068"/>
    </source>
</evidence>
<evidence type="ECO:0000256" key="9">
    <source>
        <dbReference type="ARBA" id="ARBA00023152"/>
    </source>
</evidence>
<dbReference type="AlphaFoldDB" id="A0A7Y9LVR1"/>
<comment type="similarity">
    <text evidence="2 11">Belongs to the enolase family.</text>
</comment>
<dbReference type="HAMAP" id="MF_00318">
    <property type="entry name" value="Enolase"/>
    <property type="match status" value="1"/>
</dbReference>
<organism evidence="17 18">
    <name type="scientific">Psychromicrobium silvestre</name>
    <dbReference type="NCBI Taxonomy" id="1645614"/>
    <lineage>
        <taxon>Bacteria</taxon>
        <taxon>Bacillati</taxon>
        <taxon>Actinomycetota</taxon>
        <taxon>Actinomycetes</taxon>
        <taxon>Micrococcales</taxon>
        <taxon>Micrococcaceae</taxon>
        <taxon>Psychromicrobium</taxon>
    </lineage>
</organism>
<keyword evidence="6 11" id="KW-0964">Secreted</keyword>
<evidence type="ECO:0000259" key="16">
    <source>
        <dbReference type="SMART" id="SM01193"/>
    </source>
</evidence>
<evidence type="ECO:0000256" key="5">
    <source>
        <dbReference type="ARBA" id="ARBA00022490"/>
    </source>
</evidence>
<dbReference type="EC" id="4.2.1.11" evidence="3 11"/>
<dbReference type="CDD" id="cd03313">
    <property type="entry name" value="enolase"/>
    <property type="match status" value="1"/>
</dbReference>
<keyword evidence="10 11" id="KW-0456">Lyase</keyword>
<evidence type="ECO:0000256" key="11">
    <source>
        <dbReference type="HAMAP-Rule" id="MF_00318"/>
    </source>
</evidence>
<gene>
    <name evidence="11" type="primary">eno</name>
    <name evidence="17" type="ORF">FHU41_002743</name>
</gene>
<dbReference type="GO" id="GO:0000287">
    <property type="term" value="F:magnesium ion binding"/>
    <property type="evidence" value="ECO:0007669"/>
    <property type="project" value="UniProtKB-UniRule"/>
</dbReference>
<feature type="binding site" evidence="13">
    <location>
        <position position="283"/>
    </location>
    <ligand>
        <name>substrate</name>
    </ligand>
</feature>
<evidence type="ECO:0000256" key="8">
    <source>
        <dbReference type="ARBA" id="ARBA00022842"/>
    </source>
</evidence>
<feature type="active site" description="Proton donor" evidence="11 12">
    <location>
        <position position="205"/>
    </location>
</feature>
<dbReference type="Pfam" id="PF03952">
    <property type="entry name" value="Enolase_N"/>
    <property type="match status" value="1"/>
</dbReference>
<dbReference type="SMART" id="SM01193">
    <property type="entry name" value="Enolase_N"/>
    <property type="match status" value="1"/>
</dbReference>
<feature type="binding site" evidence="11 14">
    <location>
        <position position="283"/>
    </location>
    <ligand>
        <name>Mg(2+)</name>
        <dbReference type="ChEBI" id="CHEBI:18420"/>
    </ligand>
</feature>
<feature type="binding site" evidence="11 14">
    <location>
        <position position="310"/>
    </location>
    <ligand>
        <name>Mg(2+)</name>
        <dbReference type="ChEBI" id="CHEBI:18420"/>
    </ligand>
</feature>
<dbReference type="SUPFAM" id="SSF51604">
    <property type="entry name" value="Enolase C-terminal domain-like"/>
    <property type="match status" value="1"/>
</dbReference>
<dbReference type="FunFam" id="3.20.20.120:FF:000001">
    <property type="entry name" value="Enolase"/>
    <property type="match status" value="1"/>
</dbReference>
<feature type="binding site" evidence="13">
    <location>
        <position position="155"/>
    </location>
    <ligand>
        <name>substrate</name>
    </ligand>
</feature>
<dbReference type="Gene3D" id="3.20.20.120">
    <property type="entry name" value="Enolase-like C-terminal domain"/>
    <property type="match status" value="1"/>
</dbReference>
<dbReference type="PANTHER" id="PTHR11902:SF1">
    <property type="entry name" value="ENOLASE"/>
    <property type="match status" value="1"/>
</dbReference>
<feature type="binding site" evidence="13">
    <location>
        <position position="310"/>
    </location>
    <ligand>
        <name>substrate</name>
    </ligand>
</feature>
<dbReference type="PRINTS" id="PR00148">
    <property type="entry name" value="ENOLASE"/>
</dbReference>